<evidence type="ECO:0000256" key="4">
    <source>
        <dbReference type="ARBA" id="ARBA00023136"/>
    </source>
</evidence>
<dbReference type="PANTHER" id="PTHR47614">
    <property type="entry name" value="GLYCOPHORIN-C"/>
    <property type="match status" value="1"/>
</dbReference>
<protein>
    <recommendedName>
        <fullName evidence="7">Neurexin/syndecan/glycophorin C domain-containing protein</fullName>
    </recommendedName>
</protein>
<evidence type="ECO:0000259" key="7">
    <source>
        <dbReference type="SMART" id="SM00294"/>
    </source>
</evidence>
<comment type="subcellular location">
    <subcellularLocation>
        <location evidence="1">Membrane</location>
        <topology evidence="1">Single-pass membrane protein</topology>
    </subcellularLocation>
</comment>
<dbReference type="GO" id="GO:0016020">
    <property type="term" value="C:membrane"/>
    <property type="evidence" value="ECO:0007669"/>
    <property type="project" value="UniProtKB-SubCell"/>
</dbReference>
<comment type="caution">
    <text evidence="8">The sequence shown here is derived from an EMBL/GenBank/DDBJ whole genome shotgun (WGS) entry which is preliminary data.</text>
</comment>
<keyword evidence="3 6" id="KW-1133">Transmembrane helix</keyword>
<evidence type="ECO:0000256" key="6">
    <source>
        <dbReference type="SAM" id="Phobius"/>
    </source>
</evidence>
<dbReference type="AlphaFoldDB" id="A0AAV7UR72"/>
<reference evidence="8" key="1">
    <citation type="journal article" date="2022" name="bioRxiv">
        <title>Sequencing and chromosome-scale assembly of the giantPleurodeles waltlgenome.</title>
        <authorList>
            <person name="Brown T."/>
            <person name="Elewa A."/>
            <person name="Iarovenko S."/>
            <person name="Subramanian E."/>
            <person name="Araus A.J."/>
            <person name="Petzold A."/>
            <person name="Susuki M."/>
            <person name="Suzuki K.-i.T."/>
            <person name="Hayashi T."/>
            <person name="Toyoda A."/>
            <person name="Oliveira C."/>
            <person name="Osipova E."/>
            <person name="Leigh N.D."/>
            <person name="Simon A."/>
            <person name="Yun M.H."/>
        </authorList>
    </citation>
    <scope>NUCLEOTIDE SEQUENCE</scope>
    <source>
        <strain evidence="8">20211129_DDA</strain>
        <tissue evidence="8">Liver</tissue>
    </source>
</reference>
<evidence type="ECO:0000313" key="9">
    <source>
        <dbReference type="Proteomes" id="UP001066276"/>
    </source>
</evidence>
<keyword evidence="9" id="KW-1185">Reference proteome</keyword>
<feature type="domain" description="Neurexin/syndecan/glycophorin C" evidence="7">
    <location>
        <begin position="45"/>
        <end position="63"/>
    </location>
</feature>
<feature type="region of interest" description="Disordered" evidence="5">
    <location>
        <begin position="1"/>
        <end position="21"/>
    </location>
</feature>
<dbReference type="Proteomes" id="UP001066276">
    <property type="component" value="Chromosome 3_1"/>
</dbReference>
<keyword evidence="2 6" id="KW-0812">Transmembrane</keyword>
<proteinExistence type="predicted"/>
<dbReference type="EMBL" id="JANPWB010000005">
    <property type="protein sequence ID" value="KAJ1190449.1"/>
    <property type="molecule type" value="Genomic_DNA"/>
</dbReference>
<dbReference type="SMART" id="SM00294">
    <property type="entry name" value="4.1m"/>
    <property type="match status" value="1"/>
</dbReference>
<gene>
    <name evidence="8" type="ORF">NDU88_007187</name>
</gene>
<evidence type="ECO:0000256" key="5">
    <source>
        <dbReference type="SAM" id="MobiDB-lite"/>
    </source>
</evidence>
<evidence type="ECO:0000256" key="2">
    <source>
        <dbReference type="ARBA" id="ARBA00022692"/>
    </source>
</evidence>
<dbReference type="InterPro" id="IPR003585">
    <property type="entry name" value="Neurexin-like"/>
</dbReference>
<dbReference type="InterPro" id="IPR042192">
    <property type="entry name" value="Glycophorin-C"/>
</dbReference>
<accession>A0AAV7UR72</accession>
<keyword evidence="4 6" id="KW-0472">Membrane</keyword>
<evidence type="ECO:0000313" key="8">
    <source>
        <dbReference type="EMBL" id="KAJ1190449.1"/>
    </source>
</evidence>
<name>A0AAV7UR72_PLEWA</name>
<evidence type="ECO:0000256" key="3">
    <source>
        <dbReference type="ARBA" id="ARBA00022989"/>
    </source>
</evidence>
<feature type="compositionally biased region" description="Polar residues" evidence="5">
    <location>
        <begin position="1"/>
        <end position="14"/>
    </location>
</feature>
<evidence type="ECO:0000256" key="1">
    <source>
        <dbReference type="ARBA" id="ARBA00004167"/>
    </source>
</evidence>
<feature type="transmembrane region" description="Helical" evidence="6">
    <location>
        <begin position="23"/>
        <end position="45"/>
    </location>
</feature>
<organism evidence="8 9">
    <name type="scientific">Pleurodeles waltl</name>
    <name type="common">Iberian ribbed newt</name>
    <dbReference type="NCBI Taxonomy" id="8319"/>
    <lineage>
        <taxon>Eukaryota</taxon>
        <taxon>Metazoa</taxon>
        <taxon>Chordata</taxon>
        <taxon>Craniata</taxon>
        <taxon>Vertebrata</taxon>
        <taxon>Euteleostomi</taxon>
        <taxon>Amphibia</taxon>
        <taxon>Batrachia</taxon>
        <taxon>Caudata</taxon>
        <taxon>Salamandroidea</taxon>
        <taxon>Salamandridae</taxon>
        <taxon>Pleurodelinae</taxon>
        <taxon>Pleurodeles</taxon>
    </lineage>
</organism>
<dbReference type="GO" id="GO:0030863">
    <property type="term" value="C:cortical cytoskeleton"/>
    <property type="evidence" value="ECO:0007669"/>
    <property type="project" value="TreeGrafter"/>
</dbReference>
<dbReference type="PANTHER" id="PTHR47614:SF2">
    <property type="entry name" value="GLYCOPHORIN-C"/>
    <property type="match status" value="1"/>
</dbReference>
<sequence>MASANGSDVETSPTDGDSAGGSGAGVVGGAIFAIIVVLVCLLVLIMRYMYRHKGTYQTNEAKGTEYADSADDALRNDPSLLEDMDASKKEYFI</sequence>